<sequence length="58" mass="6569">MKKLYLMSVLLLASGCSTNSPELQSTKIVLEQVKQQNAELELQLNKLSKELKQEKYSA</sequence>
<evidence type="ECO:0000256" key="2">
    <source>
        <dbReference type="SAM" id="SignalP"/>
    </source>
</evidence>
<accession>A0ABY9T1G2</accession>
<evidence type="ECO:0000313" key="3">
    <source>
        <dbReference type="EMBL" id="WNC12253.1"/>
    </source>
</evidence>
<organism evidence="3 4">
    <name type="scientific">Brevibacillus brevis</name>
    <name type="common">Bacillus brevis</name>
    <dbReference type="NCBI Taxonomy" id="1393"/>
    <lineage>
        <taxon>Bacteria</taxon>
        <taxon>Bacillati</taxon>
        <taxon>Bacillota</taxon>
        <taxon>Bacilli</taxon>
        <taxon>Bacillales</taxon>
        <taxon>Paenibacillaceae</taxon>
        <taxon>Brevibacillus</taxon>
    </lineage>
</organism>
<dbReference type="PROSITE" id="PS51257">
    <property type="entry name" value="PROKAR_LIPOPROTEIN"/>
    <property type="match status" value="1"/>
</dbReference>
<proteinExistence type="predicted"/>
<dbReference type="EMBL" id="CP134050">
    <property type="protein sequence ID" value="WNC12253.1"/>
    <property type="molecule type" value="Genomic_DNA"/>
</dbReference>
<name>A0ABY9T1G2_BREBE</name>
<evidence type="ECO:0008006" key="5">
    <source>
        <dbReference type="Google" id="ProtNLM"/>
    </source>
</evidence>
<feature type="coiled-coil region" evidence="1">
    <location>
        <begin position="23"/>
        <end position="57"/>
    </location>
</feature>
<dbReference type="Proteomes" id="UP001256827">
    <property type="component" value="Chromosome"/>
</dbReference>
<evidence type="ECO:0000256" key="1">
    <source>
        <dbReference type="SAM" id="Coils"/>
    </source>
</evidence>
<reference evidence="3 4" key="1">
    <citation type="submission" date="2023-09" db="EMBL/GenBank/DDBJ databases">
        <title>Complete Genome and Methylome dissection of Bacillus brevis NEB573 original source of BbsI restriction endonuclease.</title>
        <authorList>
            <person name="Fomenkov A."/>
            <person name="Roberts R.D."/>
        </authorList>
    </citation>
    <scope>NUCLEOTIDE SEQUENCE [LARGE SCALE GENOMIC DNA]</scope>
    <source>
        <strain evidence="3 4">NEB573</strain>
    </source>
</reference>
<protein>
    <recommendedName>
        <fullName evidence="5">Lipoprotein</fullName>
    </recommendedName>
</protein>
<keyword evidence="1" id="KW-0175">Coiled coil</keyword>
<keyword evidence="4" id="KW-1185">Reference proteome</keyword>
<feature type="chain" id="PRO_5045466636" description="Lipoprotein" evidence="2">
    <location>
        <begin position="20"/>
        <end position="58"/>
    </location>
</feature>
<dbReference type="RefSeq" id="WP_310763525.1">
    <property type="nucleotide sequence ID" value="NZ_CP134050.1"/>
</dbReference>
<gene>
    <name evidence="3" type="ORF">RGB73_16050</name>
</gene>
<evidence type="ECO:0000313" key="4">
    <source>
        <dbReference type="Proteomes" id="UP001256827"/>
    </source>
</evidence>
<feature type="signal peptide" evidence="2">
    <location>
        <begin position="1"/>
        <end position="19"/>
    </location>
</feature>
<keyword evidence="2" id="KW-0732">Signal</keyword>